<name>A0A2V5HUS3_9EURO</name>
<dbReference type="InterPro" id="IPR016292">
    <property type="entry name" value="Epoxide_hydrolase"/>
</dbReference>
<dbReference type="AlphaFoldDB" id="A0A2V5HUS3"/>
<comment type="similarity">
    <text evidence="1">Belongs to the peptidase S33 family.</text>
</comment>
<dbReference type="SUPFAM" id="SSF53474">
    <property type="entry name" value="alpha/beta-Hydrolases"/>
    <property type="match status" value="1"/>
</dbReference>
<dbReference type="GO" id="GO:0097176">
    <property type="term" value="P:epoxide metabolic process"/>
    <property type="evidence" value="ECO:0007669"/>
    <property type="project" value="TreeGrafter"/>
</dbReference>
<protein>
    <submittedName>
        <fullName evidence="5">Alpha/beta-hydrolase</fullName>
    </submittedName>
</protein>
<accession>A0A2V5HUS3</accession>
<feature type="active site" description="Proton donor" evidence="3">
    <location>
        <position position="313"/>
    </location>
</feature>
<evidence type="ECO:0000313" key="5">
    <source>
        <dbReference type="EMBL" id="PYI28189.1"/>
    </source>
</evidence>
<dbReference type="InterPro" id="IPR029058">
    <property type="entry name" value="AB_hydrolase_fold"/>
</dbReference>
<dbReference type="Pfam" id="PF06441">
    <property type="entry name" value="EHN"/>
    <property type="match status" value="1"/>
</dbReference>
<dbReference type="Proteomes" id="UP000248817">
    <property type="component" value="Unassembled WGS sequence"/>
</dbReference>
<feature type="active site" description="Proton acceptor" evidence="3">
    <location>
        <position position="370"/>
    </location>
</feature>
<gene>
    <name evidence="5" type="ORF">BP00DRAFT_403562</name>
</gene>
<feature type="active site" description="Nucleophile" evidence="3">
    <location>
        <position position="191"/>
    </location>
</feature>
<dbReference type="GO" id="GO:0004301">
    <property type="term" value="F:epoxide hydrolase activity"/>
    <property type="evidence" value="ECO:0007669"/>
    <property type="project" value="TreeGrafter"/>
</dbReference>
<dbReference type="PRINTS" id="PR00412">
    <property type="entry name" value="EPOXHYDRLASE"/>
</dbReference>
<evidence type="ECO:0000256" key="3">
    <source>
        <dbReference type="PIRSR" id="PIRSR001112-1"/>
    </source>
</evidence>
<keyword evidence="6" id="KW-1185">Reference proteome</keyword>
<dbReference type="PANTHER" id="PTHR21661:SF39">
    <property type="entry name" value="HYDROLASE, PUTATIVE (AFU_ORTHOLOGUE AFUA_3G08960)-RELATED"/>
    <property type="match status" value="1"/>
</dbReference>
<dbReference type="Gene3D" id="3.40.50.1820">
    <property type="entry name" value="alpha/beta hydrolase"/>
    <property type="match status" value="1"/>
</dbReference>
<feature type="domain" description="Epoxide hydrolase N-terminal" evidence="4">
    <location>
        <begin position="16"/>
        <end position="123"/>
    </location>
</feature>
<keyword evidence="2 5" id="KW-0378">Hydrolase</keyword>
<proteinExistence type="inferred from homology"/>
<dbReference type="InterPro" id="IPR010497">
    <property type="entry name" value="Epoxide_hydro_N"/>
</dbReference>
<evidence type="ECO:0000256" key="2">
    <source>
        <dbReference type="ARBA" id="ARBA00022801"/>
    </source>
</evidence>
<sequence length="396" mass="44858">MALAYSDIPSGAKVPPKPYQLHISDAQIEELLVLVKLSKVAPPTFESSQEDRKYGITRDWLLEARQAWKSFDWRPTEQRINSFPQFTYEIEDMTIHFVGLFSKKADAIPIVLLHGWPGSFLEFLPLLSLLKDKYSPEELPYHVVVPSLPGFTLSSGPPLDRDFTGQDTARVINQVMVNLGFEGGYVAQGGDIGSRIGRIMAVDYDACKEQPPVNACYMGKPAHVQESSISAFEKQHLARGEWFMTYGAAYGFEHGSRPSTIGNVLSANPVALLAWVGEKFLDWPDDPLPLNDILESVSLYWLTESFPRCIYHYREVFPMPKLQLAEDPRWYIKKPFGFSYFPKELMPIPRAWIETTGNLVFWNTHEKGGHFAALERPAVLLDDLTAFVEKVRADIK</sequence>
<dbReference type="EMBL" id="KZ825554">
    <property type="protein sequence ID" value="PYI28189.1"/>
    <property type="molecule type" value="Genomic_DNA"/>
</dbReference>
<evidence type="ECO:0000256" key="1">
    <source>
        <dbReference type="ARBA" id="ARBA00010088"/>
    </source>
</evidence>
<dbReference type="InterPro" id="IPR000639">
    <property type="entry name" value="Epox_hydrolase-like"/>
</dbReference>
<reference evidence="5 6" key="1">
    <citation type="submission" date="2018-02" db="EMBL/GenBank/DDBJ databases">
        <title>The genomes of Aspergillus section Nigri reveals drivers in fungal speciation.</title>
        <authorList>
            <consortium name="DOE Joint Genome Institute"/>
            <person name="Vesth T.C."/>
            <person name="Nybo J."/>
            <person name="Theobald S."/>
            <person name="Brandl J."/>
            <person name="Frisvad J.C."/>
            <person name="Nielsen K.F."/>
            <person name="Lyhne E.K."/>
            <person name="Kogle M.E."/>
            <person name="Kuo A."/>
            <person name="Riley R."/>
            <person name="Clum A."/>
            <person name="Nolan M."/>
            <person name="Lipzen A."/>
            <person name="Salamov A."/>
            <person name="Henrissat B."/>
            <person name="Wiebenga A."/>
            <person name="De vries R.P."/>
            <person name="Grigoriev I.V."/>
            <person name="Mortensen U.H."/>
            <person name="Andersen M.R."/>
            <person name="Baker S.E."/>
        </authorList>
    </citation>
    <scope>NUCLEOTIDE SEQUENCE [LARGE SCALE GENOMIC DNA]</scope>
    <source>
        <strain evidence="5 6">CBS 114.80</strain>
    </source>
</reference>
<evidence type="ECO:0000259" key="4">
    <source>
        <dbReference type="Pfam" id="PF06441"/>
    </source>
</evidence>
<dbReference type="PANTHER" id="PTHR21661">
    <property type="entry name" value="EPOXIDE HYDROLASE 1-RELATED"/>
    <property type="match status" value="1"/>
</dbReference>
<organism evidence="5 6">
    <name type="scientific">Aspergillus indologenus CBS 114.80</name>
    <dbReference type="NCBI Taxonomy" id="1450541"/>
    <lineage>
        <taxon>Eukaryota</taxon>
        <taxon>Fungi</taxon>
        <taxon>Dikarya</taxon>
        <taxon>Ascomycota</taxon>
        <taxon>Pezizomycotina</taxon>
        <taxon>Eurotiomycetes</taxon>
        <taxon>Eurotiomycetidae</taxon>
        <taxon>Eurotiales</taxon>
        <taxon>Aspergillaceae</taxon>
        <taxon>Aspergillus</taxon>
        <taxon>Aspergillus subgen. Circumdati</taxon>
    </lineage>
</organism>
<dbReference type="PIRSF" id="PIRSF001112">
    <property type="entry name" value="Epoxide_hydrolase"/>
    <property type="match status" value="1"/>
</dbReference>
<evidence type="ECO:0000313" key="6">
    <source>
        <dbReference type="Proteomes" id="UP000248817"/>
    </source>
</evidence>